<sequence>MAKPDGGKKMGMLAGSEDGILPGAPISIGSFNAFTWNLLLLCVTSQQTLFMWILWPLRGFLLQPSAEGLGLLLFKWYGPFNIEDQVI</sequence>
<protein>
    <submittedName>
        <fullName evidence="1">Uncharacterized protein</fullName>
    </submittedName>
</protein>
<evidence type="ECO:0000313" key="2">
    <source>
        <dbReference type="Proteomes" id="UP000250321"/>
    </source>
</evidence>
<comment type="caution">
    <text evidence="1">The sequence shown here is derived from an EMBL/GenBank/DDBJ whole genome shotgun (WGS) entry which is preliminary data.</text>
</comment>
<dbReference type="Proteomes" id="UP000250321">
    <property type="component" value="Unassembled WGS sequence"/>
</dbReference>
<gene>
    <name evidence="1" type="ORF">Pyn_23773</name>
</gene>
<keyword evidence="2" id="KW-1185">Reference proteome</keyword>
<organism evidence="1 2">
    <name type="scientific">Prunus yedoensis var. nudiflora</name>
    <dbReference type="NCBI Taxonomy" id="2094558"/>
    <lineage>
        <taxon>Eukaryota</taxon>
        <taxon>Viridiplantae</taxon>
        <taxon>Streptophyta</taxon>
        <taxon>Embryophyta</taxon>
        <taxon>Tracheophyta</taxon>
        <taxon>Spermatophyta</taxon>
        <taxon>Magnoliopsida</taxon>
        <taxon>eudicotyledons</taxon>
        <taxon>Gunneridae</taxon>
        <taxon>Pentapetalae</taxon>
        <taxon>rosids</taxon>
        <taxon>fabids</taxon>
        <taxon>Rosales</taxon>
        <taxon>Rosaceae</taxon>
        <taxon>Amygdaloideae</taxon>
        <taxon>Amygdaleae</taxon>
        <taxon>Prunus</taxon>
    </lineage>
</organism>
<dbReference type="AlphaFoldDB" id="A0A314ZQZ7"/>
<reference evidence="1 2" key="1">
    <citation type="submission" date="2018-02" db="EMBL/GenBank/DDBJ databases">
        <title>Draft genome of wild Prunus yedoensis var. nudiflora.</title>
        <authorList>
            <person name="Baek S."/>
            <person name="Kim J.-H."/>
            <person name="Choi K."/>
            <person name="Kim G.-B."/>
            <person name="Cho A."/>
            <person name="Jang H."/>
            <person name="Shin C.-H."/>
            <person name="Yu H.-J."/>
            <person name="Mun J.-H."/>
        </authorList>
    </citation>
    <scope>NUCLEOTIDE SEQUENCE [LARGE SCALE GENOMIC DNA]</scope>
    <source>
        <strain evidence="2">cv. Jeju island</strain>
        <tissue evidence="1">Leaf</tissue>
    </source>
</reference>
<accession>A0A314ZQZ7</accession>
<proteinExistence type="predicted"/>
<evidence type="ECO:0000313" key="1">
    <source>
        <dbReference type="EMBL" id="PQQ19361.1"/>
    </source>
</evidence>
<dbReference type="EMBL" id="PJQY01000069">
    <property type="protein sequence ID" value="PQQ19361.1"/>
    <property type="molecule type" value="Genomic_DNA"/>
</dbReference>
<name>A0A314ZQZ7_PRUYE</name>